<evidence type="ECO:0000313" key="1">
    <source>
        <dbReference type="EMBL" id="QNO15843.1"/>
    </source>
</evidence>
<organism evidence="1 2">
    <name type="scientific">Alkalicella caledoniensis</name>
    <dbReference type="NCBI Taxonomy" id="2731377"/>
    <lineage>
        <taxon>Bacteria</taxon>
        <taxon>Bacillati</taxon>
        <taxon>Bacillota</taxon>
        <taxon>Clostridia</taxon>
        <taxon>Eubacteriales</taxon>
        <taxon>Proteinivoracaceae</taxon>
        <taxon>Alkalicella</taxon>
    </lineage>
</organism>
<proteinExistence type="predicted"/>
<dbReference type="EMBL" id="CP058559">
    <property type="protein sequence ID" value="QNO15843.1"/>
    <property type="molecule type" value="Genomic_DNA"/>
</dbReference>
<keyword evidence="2" id="KW-1185">Reference proteome</keyword>
<name>A0A7G9WAY1_ALKCA</name>
<dbReference type="KEGG" id="acae:HYG86_14235"/>
<dbReference type="AlphaFoldDB" id="A0A7G9WAY1"/>
<evidence type="ECO:0000313" key="2">
    <source>
        <dbReference type="Proteomes" id="UP000516160"/>
    </source>
</evidence>
<reference evidence="1 2" key="1">
    <citation type="submission" date="2020-07" db="EMBL/GenBank/DDBJ databases">
        <title>Alkalicella. sp. LB2 genome.</title>
        <authorList>
            <person name="Postec A."/>
            <person name="Quemeneur M."/>
        </authorList>
    </citation>
    <scope>NUCLEOTIDE SEQUENCE [LARGE SCALE GENOMIC DNA]</scope>
    <source>
        <strain evidence="1 2">LB2</strain>
    </source>
</reference>
<dbReference type="Proteomes" id="UP000516160">
    <property type="component" value="Chromosome"/>
</dbReference>
<accession>A0A7G9WAY1</accession>
<sequence>MTKLNKINNPILFQGNINNNHYFEGWYYKQVSANTNKIISFIPGISLNPSDSHSFIQVIVSPPVKTYYFRYPIEAFNASDQPFEINWEKFIY</sequence>
<gene>
    <name evidence="1" type="ORF">HYG86_14235</name>
</gene>
<dbReference type="RefSeq" id="WP_213166247.1">
    <property type="nucleotide sequence ID" value="NZ_CP058559.1"/>
</dbReference>
<protein>
    <submittedName>
        <fullName evidence="1">Uncharacterized protein</fullName>
    </submittedName>
</protein>